<keyword evidence="3" id="KW-1185">Reference proteome</keyword>
<organism evidence="2 3">
    <name type="scientific">Nitrosopumilus ureiphilus</name>
    <dbReference type="NCBI Taxonomy" id="1470067"/>
    <lineage>
        <taxon>Archaea</taxon>
        <taxon>Nitrososphaerota</taxon>
        <taxon>Nitrososphaeria</taxon>
        <taxon>Nitrosopumilales</taxon>
        <taxon>Nitrosopumilaceae</taxon>
        <taxon>Nitrosopumilus</taxon>
    </lineage>
</organism>
<dbReference type="Pfam" id="PF00582">
    <property type="entry name" value="Usp"/>
    <property type="match status" value="1"/>
</dbReference>
<evidence type="ECO:0000313" key="3">
    <source>
        <dbReference type="Proteomes" id="UP000509478"/>
    </source>
</evidence>
<dbReference type="AlphaFoldDB" id="A0A7D5RF39"/>
<dbReference type="Gene3D" id="3.40.50.12370">
    <property type="match status" value="1"/>
</dbReference>
<feature type="domain" description="UspA" evidence="1">
    <location>
        <begin position="5"/>
        <end position="144"/>
    </location>
</feature>
<name>A0A7D5RF39_9ARCH</name>
<gene>
    <name evidence="2" type="ORF">C5F50_02995</name>
</gene>
<dbReference type="OrthoDB" id="863at2157"/>
<protein>
    <recommendedName>
        <fullName evidence="1">UspA domain-containing protein</fullName>
    </recommendedName>
</protein>
<dbReference type="InterPro" id="IPR006016">
    <property type="entry name" value="UspA"/>
</dbReference>
<dbReference type="KEGG" id="nue:C5F50_02995"/>
<dbReference type="EMBL" id="CP026995">
    <property type="protein sequence ID" value="QLH07881.1"/>
    <property type="molecule type" value="Genomic_DNA"/>
</dbReference>
<dbReference type="CDD" id="cd00293">
    <property type="entry name" value="USP-like"/>
    <property type="match status" value="1"/>
</dbReference>
<accession>A0A7D5RF39</accession>
<reference evidence="2 3" key="1">
    <citation type="submission" date="2018-02" db="EMBL/GenBank/DDBJ databases">
        <title>Complete genome of Nitrosopumilus ureaphilus PS0.</title>
        <authorList>
            <person name="Qin W."/>
            <person name="Zheng Y."/>
            <person name="Stahl D.A."/>
        </authorList>
    </citation>
    <scope>NUCLEOTIDE SEQUENCE [LARGE SCALE GENOMIC DNA]</scope>
    <source>
        <strain evidence="2 3">PS0</strain>
    </source>
</reference>
<sequence>MSKIFKNIAVAIITPTHTKKSFDVGLELSKKIGSDLTIIECMYKIQPKLYFFETKSDKKIAQNQMSKLKAELENWKKIAQKEGVQIKTKFALTDSIAHWVIDYVKDNKIDLLIVDYPKLSMVEMSLYDDIINTIHHESHCHLLTTKP</sequence>
<dbReference type="SUPFAM" id="SSF52402">
    <property type="entry name" value="Adenine nucleotide alpha hydrolases-like"/>
    <property type="match status" value="1"/>
</dbReference>
<dbReference type="Proteomes" id="UP000509478">
    <property type="component" value="Chromosome"/>
</dbReference>
<evidence type="ECO:0000259" key="1">
    <source>
        <dbReference type="Pfam" id="PF00582"/>
    </source>
</evidence>
<evidence type="ECO:0000313" key="2">
    <source>
        <dbReference type="EMBL" id="QLH07881.1"/>
    </source>
</evidence>
<proteinExistence type="predicted"/>